<dbReference type="InterPro" id="IPR046335">
    <property type="entry name" value="LacI/GalR-like_sensor"/>
</dbReference>
<dbReference type="Gene3D" id="1.10.260.40">
    <property type="entry name" value="lambda repressor-like DNA-binding domains"/>
    <property type="match status" value="1"/>
</dbReference>
<dbReference type="Gene3D" id="3.40.50.2300">
    <property type="match status" value="2"/>
</dbReference>
<dbReference type="InterPro" id="IPR028082">
    <property type="entry name" value="Peripla_BP_I"/>
</dbReference>
<dbReference type="Proteomes" id="UP000790580">
    <property type="component" value="Unassembled WGS sequence"/>
</dbReference>
<dbReference type="SUPFAM" id="SSF47413">
    <property type="entry name" value="lambda repressor-like DNA-binding domains"/>
    <property type="match status" value="1"/>
</dbReference>
<dbReference type="EMBL" id="JAHQCR010000082">
    <property type="protein sequence ID" value="MBU9723572.1"/>
    <property type="molecule type" value="Genomic_DNA"/>
</dbReference>
<feature type="domain" description="HTH lacI-type" evidence="4">
    <location>
        <begin position="3"/>
        <end position="57"/>
    </location>
</feature>
<evidence type="ECO:0000313" key="6">
    <source>
        <dbReference type="Proteomes" id="UP000790580"/>
    </source>
</evidence>
<organism evidence="5 6">
    <name type="scientific">Evansella alkalicola</name>
    <dbReference type="NCBI Taxonomy" id="745819"/>
    <lineage>
        <taxon>Bacteria</taxon>
        <taxon>Bacillati</taxon>
        <taxon>Bacillota</taxon>
        <taxon>Bacilli</taxon>
        <taxon>Bacillales</taxon>
        <taxon>Bacillaceae</taxon>
        <taxon>Evansella</taxon>
    </lineage>
</organism>
<dbReference type="InterPro" id="IPR010982">
    <property type="entry name" value="Lambda_DNA-bd_dom_sf"/>
</dbReference>
<dbReference type="Pfam" id="PF13377">
    <property type="entry name" value="Peripla_BP_3"/>
    <property type="match status" value="1"/>
</dbReference>
<evidence type="ECO:0000259" key="4">
    <source>
        <dbReference type="PROSITE" id="PS50932"/>
    </source>
</evidence>
<evidence type="ECO:0000313" key="5">
    <source>
        <dbReference type="EMBL" id="MBU9723572.1"/>
    </source>
</evidence>
<keyword evidence="2" id="KW-0238">DNA-binding</keyword>
<dbReference type="CDD" id="cd01392">
    <property type="entry name" value="HTH_LacI"/>
    <property type="match status" value="1"/>
</dbReference>
<keyword evidence="6" id="KW-1185">Reference proteome</keyword>
<dbReference type="Pfam" id="PF00356">
    <property type="entry name" value="LacI"/>
    <property type="match status" value="1"/>
</dbReference>
<dbReference type="PROSITE" id="PS00356">
    <property type="entry name" value="HTH_LACI_1"/>
    <property type="match status" value="1"/>
</dbReference>
<dbReference type="PROSITE" id="PS50932">
    <property type="entry name" value="HTH_LACI_2"/>
    <property type="match status" value="1"/>
</dbReference>
<accession>A0ABS6JYA9</accession>
<dbReference type="PANTHER" id="PTHR30146">
    <property type="entry name" value="LACI-RELATED TRANSCRIPTIONAL REPRESSOR"/>
    <property type="match status" value="1"/>
</dbReference>
<keyword evidence="1" id="KW-0805">Transcription regulation</keyword>
<dbReference type="RefSeq" id="WP_088074021.1">
    <property type="nucleotide sequence ID" value="NZ_JAHQCR010000082.1"/>
</dbReference>
<evidence type="ECO:0000256" key="3">
    <source>
        <dbReference type="ARBA" id="ARBA00023163"/>
    </source>
</evidence>
<reference evidence="5 6" key="1">
    <citation type="submission" date="2021-06" db="EMBL/GenBank/DDBJ databases">
        <title>Bacillus sp. RD4P76, an endophyte from a halophyte.</title>
        <authorList>
            <person name="Sun J.-Q."/>
        </authorList>
    </citation>
    <scope>NUCLEOTIDE SEQUENCE [LARGE SCALE GENOMIC DNA]</scope>
    <source>
        <strain evidence="5 6">JCM 17098</strain>
    </source>
</reference>
<dbReference type="InterPro" id="IPR000843">
    <property type="entry name" value="HTH_LacI"/>
</dbReference>
<evidence type="ECO:0000256" key="1">
    <source>
        <dbReference type="ARBA" id="ARBA00023015"/>
    </source>
</evidence>
<keyword evidence="3" id="KW-0804">Transcription</keyword>
<sequence>MGVTIKDIAKAAGVSYSTVSKALLNSPLVKEPTKKKIIAIAKELNYQPNAAARRLASKKSNTIGVVWPTIERVTLSALITKINEQLEAASYTTLLSINPVETAVTIFNQFQVDAILVFDDNNKSEYTSSSSVPVVSYGLSDPNSPYPIIDVNRKQAIHLAVEYLYQQGHRKISYIGNVKGIDRLQEEKVDSFQKSVSDLGIDTFANAVISVDSLDQYDGYLAAKNILHSEHIPTAIICGSQDLARGIIRATQELNVSIPEDISIISYDNIPQREDLIIPLSTVGVPLDTISEHVAKTLIDVINKEEISNTITLEPELKITNSCRTIKE</sequence>
<dbReference type="PANTHER" id="PTHR30146:SF149">
    <property type="entry name" value="HTH-TYPE TRANSCRIPTIONAL REGULATOR EBGR"/>
    <property type="match status" value="1"/>
</dbReference>
<protein>
    <submittedName>
        <fullName evidence="5">LacI family transcriptional regulator</fullName>
    </submittedName>
</protein>
<evidence type="ECO:0000256" key="2">
    <source>
        <dbReference type="ARBA" id="ARBA00023125"/>
    </source>
</evidence>
<proteinExistence type="predicted"/>
<name>A0ABS6JYA9_9BACI</name>
<gene>
    <name evidence="5" type="ORF">KS407_19325</name>
</gene>
<comment type="caution">
    <text evidence="5">The sequence shown here is derived from an EMBL/GenBank/DDBJ whole genome shotgun (WGS) entry which is preliminary data.</text>
</comment>
<dbReference type="SMART" id="SM00354">
    <property type="entry name" value="HTH_LACI"/>
    <property type="match status" value="1"/>
</dbReference>
<dbReference type="SUPFAM" id="SSF53822">
    <property type="entry name" value="Periplasmic binding protein-like I"/>
    <property type="match status" value="1"/>
</dbReference>